<comment type="subcellular location">
    <subcellularLocation>
        <location evidence="1">Nucleus</location>
    </subcellularLocation>
</comment>
<evidence type="ECO:0000259" key="9">
    <source>
        <dbReference type="Pfam" id="PF12253"/>
    </source>
</evidence>
<dbReference type="GO" id="GO:0006260">
    <property type="term" value="P:DNA replication"/>
    <property type="evidence" value="ECO:0007669"/>
    <property type="project" value="UniProtKB-KW"/>
</dbReference>
<feature type="compositionally biased region" description="Basic and acidic residues" evidence="7">
    <location>
        <begin position="70"/>
        <end position="86"/>
    </location>
</feature>
<protein>
    <recommendedName>
        <fullName evidence="12">Chromatin assembly factor 1 subunit p150 C-terminal domain-containing protein</fullName>
    </recommendedName>
</protein>
<dbReference type="OrthoDB" id="79480at2759"/>
<accession>A0A433U282</accession>
<evidence type="ECO:0000256" key="1">
    <source>
        <dbReference type="ARBA" id="ARBA00004123"/>
    </source>
</evidence>
<dbReference type="Pfam" id="PF11600">
    <property type="entry name" value="CAF1A_acidic"/>
    <property type="match status" value="1"/>
</dbReference>
<feature type="compositionally biased region" description="Basic and acidic residues" evidence="7">
    <location>
        <begin position="854"/>
        <end position="868"/>
    </location>
</feature>
<reference evidence="10 11" key="1">
    <citation type="submission" date="2019-01" db="EMBL/GenBank/DDBJ databases">
        <title>A draft genome assembly of the solar-powered sea slug Elysia chlorotica.</title>
        <authorList>
            <person name="Cai H."/>
            <person name="Li Q."/>
            <person name="Fang X."/>
            <person name="Li J."/>
            <person name="Curtis N.E."/>
            <person name="Altenburger A."/>
            <person name="Shibata T."/>
            <person name="Feng M."/>
            <person name="Maeda T."/>
            <person name="Schwartz J.A."/>
            <person name="Shigenobu S."/>
            <person name="Lundholm N."/>
            <person name="Nishiyama T."/>
            <person name="Yang H."/>
            <person name="Hasebe M."/>
            <person name="Li S."/>
            <person name="Pierce S.K."/>
            <person name="Wang J."/>
        </authorList>
    </citation>
    <scope>NUCLEOTIDE SEQUENCE [LARGE SCALE GENOMIC DNA]</scope>
    <source>
        <strain evidence="10">EC2010</strain>
        <tissue evidence="10">Whole organism of an adult</tissue>
    </source>
</reference>
<feature type="domain" description="Chromatin assembly factor 1 subunit A dimerization" evidence="9">
    <location>
        <begin position="434"/>
        <end position="504"/>
    </location>
</feature>
<proteinExistence type="predicted"/>
<evidence type="ECO:0000313" key="10">
    <source>
        <dbReference type="EMBL" id="RUS87932.1"/>
    </source>
</evidence>
<dbReference type="InterPro" id="IPR022043">
    <property type="entry name" value="CAF1A_DD"/>
</dbReference>
<dbReference type="GO" id="GO:0033186">
    <property type="term" value="C:CAF-1 complex"/>
    <property type="evidence" value="ECO:0007669"/>
    <property type="project" value="TreeGrafter"/>
</dbReference>
<evidence type="ECO:0000256" key="3">
    <source>
        <dbReference type="ARBA" id="ARBA00022763"/>
    </source>
</evidence>
<feature type="compositionally biased region" description="Acidic residues" evidence="7">
    <location>
        <begin position="473"/>
        <end position="485"/>
    </location>
</feature>
<feature type="compositionally biased region" description="Acidic residues" evidence="7">
    <location>
        <begin position="492"/>
        <end position="512"/>
    </location>
</feature>
<keyword evidence="11" id="KW-1185">Reference proteome</keyword>
<evidence type="ECO:0000256" key="7">
    <source>
        <dbReference type="SAM" id="MobiDB-lite"/>
    </source>
</evidence>
<dbReference type="PANTHER" id="PTHR15272:SF0">
    <property type="entry name" value="CHROMATIN ASSEMBLY FACTOR 1 SUBUNIT A"/>
    <property type="match status" value="1"/>
</dbReference>
<feature type="region of interest" description="Disordered" evidence="7">
    <location>
        <begin position="396"/>
        <end position="415"/>
    </location>
</feature>
<feature type="compositionally biased region" description="Polar residues" evidence="7">
    <location>
        <begin position="103"/>
        <end position="112"/>
    </location>
</feature>
<dbReference type="EMBL" id="RQTK01000096">
    <property type="protein sequence ID" value="RUS87932.1"/>
    <property type="molecule type" value="Genomic_DNA"/>
</dbReference>
<feature type="region of interest" description="Disordered" evidence="7">
    <location>
        <begin position="817"/>
        <end position="888"/>
    </location>
</feature>
<dbReference type="Pfam" id="PF12253">
    <property type="entry name" value="CAF1A_dimeriz"/>
    <property type="match status" value="1"/>
</dbReference>
<feature type="region of interest" description="Disordered" evidence="7">
    <location>
        <begin position="701"/>
        <end position="723"/>
    </location>
</feature>
<evidence type="ECO:0000313" key="11">
    <source>
        <dbReference type="Proteomes" id="UP000271974"/>
    </source>
</evidence>
<feature type="compositionally biased region" description="Polar residues" evidence="7">
    <location>
        <begin position="835"/>
        <end position="847"/>
    </location>
</feature>
<feature type="compositionally biased region" description="Basic and acidic residues" evidence="7">
    <location>
        <begin position="193"/>
        <end position="278"/>
    </location>
</feature>
<evidence type="ECO:0000256" key="6">
    <source>
        <dbReference type="ARBA" id="ARBA00023242"/>
    </source>
</evidence>
<evidence type="ECO:0000256" key="5">
    <source>
        <dbReference type="ARBA" id="ARBA00023204"/>
    </source>
</evidence>
<keyword evidence="5" id="KW-0234">DNA repair</keyword>
<feature type="region of interest" description="Disordered" evidence="7">
    <location>
        <begin position="473"/>
        <end position="529"/>
    </location>
</feature>
<feature type="domain" description="Chromatin assembly factor 1 p150 subunit acidic region" evidence="8">
    <location>
        <begin position="245"/>
        <end position="357"/>
    </location>
</feature>
<gene>
    <name evidence="10" type="ORF">EGW08_004287</name>
</gene>
<dbReference type="PANTHER" id="PTHR15272">
    <property type="entry name" value="CHROMATIN ASSEMBLY FACTOR 1 SUBUNIT A CAF-1 SUBUNIT A"/>
    <property type="match status" value="1"/>
</dbReference>
<dbReference type="GO" id="GO:0006334">
    <property type="term" value="P:nucleosome assembly"/>
    <property type="evidence" value="ECO:0007669"/>
    <property type="project" value="TreeGrafter"/>
</dbReference>
<feature type="region of interest" description="Disordered" evidence="7">
    <location>
        <begin position="600"/>
        <end position="630"/>
    </location>
</feature>
<dbReference type="InterPro" id="IPR021644">
    <property type="entry name" value="CAF-1_p150_acidic"/>
</dbReference>
<feature type="region of interest" description="Disordered" evidence="7">
    <location>
        <begin position="951"/>
        <end position="1006"/>
    </location>
</feature>
<feature type="region of interest" description="Disordered" evidence="7">
    <location>
        <begin position="157"/>
        <end position="316"/>
    </location>
</feature>
<dbReference type="GO" id="GO:0005634">
    <property type="term" value="C:nucleus"/>
    <property type="evidence" value="ECO:0007669"/>
    <property type="project" value="UniProtKB-SubCell"/>
</dbReference>
<evidence type="ECO:0000259" key="8">
    <source>
        <dbReference type="Pfam" id="PF11600"/>
    </source>
</evidence>
<dbReference type="Proteomes" id="UP000271974">
    <property type="component" value="Unassembled WGS sequence"/>
</dbReference>
<dbReference type="GO" id="GO:0006281">
    <property type="term" value="P:DNA repair"/>
    <property type="evidence" value="ECO:0007669"/>
    <property type="project" value="UniProtKB-KW"/>
</dbReference>
<dbReference type="AlphaFoldDB" id="A0A433U282"/>
<name>A0A433U282_ELYCH</name>
<evidence type="ECO:0000256" key="2">
    <source>
        <dbReference type="ARBA" id="ARBA00022705"/>
    </source>
</evidence>
<sequence>MIMKSVPVQRQILDRAKQAVESVALWNALSVNVPKAPKKFHPPMILTKMMGKTTAKARKQIIQSLSIQNNEEKKDTKPPQEDDGIGRESPCASEEKTIDESEAQMNESANGSLLVSGTDISITPLKENAIANETLEVSLNESSFLSGTEIASTPCKDANTSFDSIGSQDTPTSSIAPKTPASKKKGPKVNLAKRAEKEAQKQKLKEEKELQRSEKKRKLEEEKAEKEKVKKEKKEAKEKEKQLQQEKLQKEKEEKEKLKEIEKQKKEEERLQREEEKKKKQAAIEAKLEEKRQKEEEKRQKEEDKRKEEEEKKKKAEMAKQAFQSFFIKPKENVEKPVITKPNQGQFVPFQLKKDMHLAPATRRDALSGDAKLSFDEALENSTMSMKTYLNELKNSQAKPHRTGRILRTNPEPAEDVEVVHDPEALKKVIHKVKLLQFHTDHRPPYYGTWRKAPVLFPRNPWKKDEDMFDYEVDSDDEWEEEEPGESLSCSDGEDDKGEKGDEDENDEEEDGWMVPHGYLSEDEGCNEDDEITPEKLKLQQLAKAKAWEEEQKRKLQAAPLIAVGCFFEHSPSSLMAGDVRLLYEFRGVVISPSVPIPTSLFGTPEQDPEEPTTPDKAGTTPSQRGAVKKAVPDEAMPDLIRLVHGNVRGIKHLIRDFRVFWFKKESAENPAEPTTPKGKLDKSMHETDGEVSFMDESIQENTAEGGGKQGEEALADQETDEGKKCSISKRQLDIKINAIAVREKRQTLKTCWYVHDAILKEFGLEGLICNSLVQREPTVAVETVKEAAPTPAPVKDQRSIMDFALSKEECAKKEALLPKPVDSPQVKPLPKTVESPQIKPQQSDQKSIIDFAMSKEELAKREPKTPKGETASRTAPQSAVKDSKKGGQMSIMAFAKSEQVKSSCIKDTVKSDPVPMETDEADVIIIESTSDVQLASSTACHEKSASIVTTVDSSSTSSSSNIPSCQATSDIVSEPKISASRDKPVNSEAPQPSGEEDPSKPNSFARKELHKLQNCFVKLEKFKYEN</sequence>
<keyword evidence="2" id="KW-0235">DNA replication</keyword>
<keyword evidence="3" id="KW-0227">DNA damage</keyword>
<dbReference type="STRING" id="188477.A0A433U282"/>
<keyword evidence="4" id="KW-0143">Chaperone</keyword>
<feature type="region of interest" description="Disordered" evidence="7">
    <location>
        <begin position="65"/>
        <end position="112"/>
    </location>
</feature>
<feature type="compositionally biased region" description="Basic and acidic residues" evidence="7">
    <location>
        <begin position="286"/>
        <end position="316"/>
    </location>
</feature>
<feature type="compositionally biased region" description="Polar residues" evidence="7">
    <location>
        <begin position="962"/>
        <end position="972"/>
    </location>
</feature>
<feature type="compositionally biased region" description="Polar residues" evidence="7">
    <location>
        <begin position="158"/>
        <end position="176"/>
    </location>
</feature>
<comment type="caution">
    <text evidence="10">The sequence shown here is derived from an EMBL/GenBank/DDBJ whole genome shotgun (WGS) entry which is preliminary data.</text>
</comment>
<organism evidence="10 11">
    <name type="scientific">Elysia chlorotica</name>
    <name type="common">Eastern emerald elysia</name>
    <name type="synonym">Sea slug</name>
    <dbReference type="NCBI Taxonomy" id="188477"/>
    <lineage>
        <taxon>Eukaryota</taxon>
        <taxon>Metazoa</taxon>
        <taxon>Spiralia</taxon>
        <taxon>Lophotrochozoa</taxon>
        <taxon>Mollusca</taxon>
        <taxon>Gastropoda</taxon>
        <taxon>Heterobranchia</taxon>
        <taxon>Euthyneura</taxon>
        <taxon>Panpulmonata</taxon>
        <taxon>Sacoglossa</taxon>
        <taxon>Placobranchoidea</taxon>
        <taxon>Plakobranchidae</taxon>
        <taxon>Elysia</taxon>
    </lineage>
</organism>
<keyword evidence="6" id="KW-0539">Nucleus</keyword>
<evidence type="ECO:0000256" key="4">
    <source>
        <dbReference type="ARBA" id="ARBA00023186"/>
    </source>
</evidence>
<evidence type="ECO:0008006" key="12">
    <source>
        <dbReference type="Google" id="ProtNLM"/>
    </source>
</evidence>
<feature type="compositionally biased region" description="Low complexity" evidence="7">
    <location>
        <begin position="951"/>
        <end position="961"/>
    </location>
</feature>